<dbReference type="OrthoDB" id="4366784at2"/>
<dbReference type="SUPFAM" id="SSF53474">
    <property type="entry name" value="alpha/beta-Hydrolases"/>
    <property type="match status" value="1"/>
</dbReference>
<reference evidence="2 3" key="1">
    <citation type="submission" date="2012-06" db="EMBL/GenBank/DDBJ databases">
        <title>Complete genome sequence of Corynebacterium terpenotabidum Y-11 (=DSM 44721).</title>
        <authorList>
            <person name="Ruckert C."/>
            <person name="Albersmeier A."/>
            <person name="Al-Dilaimi A."/>
            <person name="Szczepanowski R."/>
            <person name="Kalinowski J."/>
        </authorList>
    </citation>
    <scope>NUCLEOTIDE SEQUENCE [LARGE SCALE GENOMIC DNA]</scope>
    <source>
        <strain evidence="2 3">Y-11</strain>
    </source>
</reference>
<name>S4XGS2_9CORY</name>
<accession>S4XGS2</accession>
<dbReference type="eggNOG" id="COG0627">
    <property type="taxonomic scope" value="Bacteria"/>
</dbReference>
<feature type="signal peptide" evidence="1">
    <location>
        <begin position="1"/>
        <end position="41"/>
    </location>
</feature>
<dbReference type="GO" id="GO:0016747">
    <property type="term" value="F:acyltransferase activity, transferring groups other than amino-acyl groups"/>
    <property type="evidence" value="ECO:0007669"/>
    <property type="project" value="TreeGrafter"/>
</dbReference>
<sequence length="361" mass="38268">MTTRTGKHSSAKGSLGRKVAALITAAAAALGIAAVATPAASADNREARGEGCSWSDYGSYVQNCWFWSAAMGQDIQVQIKRSNSDAAIYMLDGLRARDDWNAWTWQGNGVDLFVNDDVNVVMPVGGASQFYTDWIGNFGGNTTPKNPKWETFLTSELPSQLQSKFGISPTRNAVVGLSMGATAALNLAAHHRDQFKQVTSLSGYLNMTAPGMYLAMQFAMNQGSAGANIWDMWGGPLDPARFRNDPLLNVASLRGMPVYLASAAGIPDLNKDVPNFFSDPIGGMAGIMLEKMAAAQTGVYELAARVAGADVTSSYPIIGVHNWTLWNPELTKARPAILNALGIGNQADPAGSTIGSIALSI</sequence>
<dbReference type="EMBL" id="CP003696">
    <property type="protein sequence ID" value="AGP29853.1"/>
    <property type="molecule type" value="Genomic_DNA"/>
</dbReference>
<keyword evidence="1" id="KW-0732">Signal</keyword>
<feature type="chain" id="PRO_5038431520" evidence="1">
    <location>
        <begin position="42"/>
        <end position="361"/>
    </location>
</feature>
<keyword evidence="2" id="KW-0808">Transferase</keyword>
<evidence type="ECO:0000313" key="3">
    <source>
        <dbReference type="Proteomes" id="UP000014809"/>
    </source>
</evidence>
<evidence type="ECO:0000313" key="2">
    <source>
        <dbReference type="EMBL" id="AGP29853.1"/>
    </source>
</evidence>
<dbReference type="RefSeq" id="WP_020440218.1">
    <property type="nucleotide sequence ID" value="NC_021663.1"/>
</dbReference>
<dbReference type="Pfam" id="PF00756">
    <property type="entry name" value="Esterase"/>
    <property type="match status" value="1"/>
</dbReference>
<dbReference type="Proteomes" id="UP000014809">
    <property type="component" value="Chromosome"/>
</dbReference>
<dbReference type="AlphaFoldDB" id="S4XGS2"/>
<dbReference type="InterPro" id="IPR029058">
    <property type="entry name" value="AB_hydrolase_fold"/>
</dbReference>
<dbReference type="InterPro" id="IPR050583">
    <property type="entry name" value="Mycobacterial_A85_antigen"/>
</dbReference>
<dbReference type="PANTHER" id="PTHR48098">
    <property type="entry name" value="ENTEROCHELIN ESTERASE-RELATED"/>
    <property type="match status" value="1"/>
</dbReference>
<evidence type="ECO:0000256" key="1">
    <source>
        <dbReference type="SAM" id="SignalP"/>
    </source>
</evidence>
<dbReference type="PANTHER" id="PTHR48098:SF1">
    <property type="entry name" value="DIACYLGLYCEROL ACYLTRANSFERASE_MYCOLYLTRANSFERASE AG85A"/>
    <property type="match status" value="1"/>
</dbReference>
<dbReference type="KEGG" id="cter:A606_00990"/>
<keyword evidence="3" id="KW-1185">Reference proteome</keyword>
<dbReference type="HOGENOM" id="CLU_026624_3_2_11"/>
<protein>
    <submittedName>
        <fullName evidence="2">Trehalose corynomycolyl transferase</fullName>
    </submittedName>
</protein>
<proteinExistence type="predicted"/>
<dbReference type="InterPro" id="IPR000801">
    <property type="entry name" value="Esterase-like"/>
</dbReference>
<organism evidence="2 3">
    <name type="scientific">Corynebacterium terpenotabidum Y-11</name>
    <dbReference type="NCBI Taxonomy" id="1200352"/>
    <lineage>
        <taxon>Bacteria</taxon>
        <taxon>Bacillati</taxon>
        <taxon>Actinomycetota</taxon>
        <taxon>Actinomycetes</taxon>
        <taxon>Mycobacteriales</taxon>
        <taxon>Corynebacteriaceae</taxon>
        <taxon>Corynebacterium</taxon>
    </lineage>
</organism>
<dbReference type="Gene3D" id="3.40.50.1820">
    <property type="entry name" value="alpha/beta hydrolase"/>
    <property type="match status" value="1"/>
</dbReference>
<dbReference type="STRING" id="1200352.A606_00990"/>
<gene>
    <name evidence="2" type="ORF">A606_00990</name>
</gene>
<dbReference type="PATRIC" id="fig|1200352.3.peg.196"/>